<evidence type="ECO:0000259" key="2">
    <source>
        <dbReference type="Pfam" id="PF06812"/>
    </source>
</evidence>
<reference evidence="3" key="1">
    <citation type="submission" date="2022-01" db="EMBL/GenBank/DDBJ databases">
        <title>Genome sequence and assembly of Parabukholderia sp. RG36.</title>
        <authorList>
            <person name="Chhetri G."/>
        </authorList>
    </citation>
    <scope>NUCLEOTIDE SEQUENCE</scope>
    <source>
        <strain evidence="3">RG36</strain>
    </source>
</reference>
<feature type="region of interest" description="Disordered" evidence="1">
    <location>
        <begin position="247"/>
        <end position="291"/>
    </location>
</feature>
<dbReference type="NCBIfam" id="TIGR03363">
    <property type="entry name" value="VI_chp_8"/>
    <property type="match status" value="1"/>
</dbReference>
<dbReference type="InterPro" id="IPR017740">
    <property type="entry name" value="TssA-like"/>
</dbReference>
<sequence length="357" mass="37845">MAMLDAGALLAELSSELPCGEDVEYDPAFLELERVVHGKPDAQYGNTVVEAVPPDWKEAQGLALSLFEKSRDLRVAAHLARALLNRAGFGGFSEGLDLIACLLEQRWAHLYPQLDPDDDNDPTARVNALAGLVDAATTLTEVREAPLAISRAHGEVTLRDVEYATGEIAVPAGVSAPSLSSIDLAIGDAGQSARESLAALRHTVQAAMRIETVLMSNVGAARAIDLDPLTRLLRHAAAFLGERVADEPAPSPVADEAAGHAAENAAANAAANAAEGAATTPAAPARPPDEIATREDVLRTLDRLCKYYETYEPGSPVPMLLKRARRLVDKSFMEILEDLAPDGLAQARNIGGVQNEE</sequence>
<evidence type="ECO:0000313" key="4">
    <source>
        <dbReference type="Proteomes" id="UP001139308"/>
    </source>
</evidence>
<comment type="caution">
    <text evidence="3">The sequence shown here is derived from an EMBL/GenBank/DDBJ whole genome shotgun (WGS) entry which is preliminary data.</text>
</comment>
<name>A0A9X1UDH4_9BURK</name>
<dbReference type="PANTHER" id="PTHR37951">
    <property type="entry name" value="CYTOPLASMIC PROTEIN-RELATED"/>
    <property type="match status" value="1"/>
</dbReference>
<protein>
    <submittedName>
        <fullName evidence="3">Type VI secretion system protein TssA</fullName>
    </submittedName>
</protein>
<dbReference type="InterPro" id="IPR010657">
    <property type="entry name" value="ImpA_N"/>
</dbReference>
<organism evidence="3 4">
    <name type="scientific">Paraburkholderia tagetis</name>
    <dbReference type="NCBI Taxonomy" id="2913261"/>
    <lineage>
        <taxon>Bacteria</taxon>
        <taxon>Pseudomonadati</taxon>
        <taxon>Pseudomonadota</taxon>
        <taxon>Betaproteobacteria</taxon>
        <taxon>Burkholderiales</taxon>
        <taxon>Burkholderiaceae</taxon>
        <taxon>Paraburkholderia</taxon>
    </lineage>
</organism>
<dbReference type="RefSeq" id="WP_238462380.1">
    <property type="nucleotide sequence ID" value="NZ_JAKLJA010000002.1"/>
</dbReference>
<evidence type="ECO:0000313" key="3">
    <source>
        <dbReference type="EMBL" id="MCG5072639.1"/>
    </source>
</evidence>
<dbReference type="Pfam" id="PF06812">
    <property type="entry name" value="ImpA_N"/>
    <property type="match status" value="1"/>
</dbReference>
<feature type="compositionally biased region" description="Low complexity" evidence="1">
    <location>
        <begin position="254"/>
        <end position="283"/>
    </location>
</feature>
<proteinExistence type="predicted"/>
<evidence type="ECO:0000256" key="1">
    <source>
        <dbReference type="SAM" id="MobiDB-lite"/>
    </source>
</evidence>
<dbReference type="PANTHER" id="PTHR37951:SF1">
    <property type="entry name" value="TYPE VI SECRETION SYSTEM COMPONENT TSSA1"/>
    <property type="match status" value="1"/>
</dbReference>
<feature type="domain" description="ImpA N-terminal" evidence="2">
    <location>
        <begin position="10"/>
        <end position="133"/>
    </location>
</feature>
<gene>
    <name evidence="3" type="primary">tssA</name>
    <name evidence="3" type="ORF">L5014_04560</name>
</gene>
<dbReference type="Proteomes" id="UP001139308">
    <property type="component" value="Unassembled WGS sequence"/>
</dbReference>
<keyword evidence="4" id="KW-1185">Reference proteome</keyword>
<accession>A0A9X1UDH4</accession>
<dbReference type="AlphaFoldDB" id="A0A9X1UDH4"/>
<dbReference type="EMBL" id="JAKLJA010000002">
    <property type="protein sequence ID" value="MCG5072639.1"/>
    <property type="molecule type" value="Genomic_DNA"/>
</dbReference>